<keyword evidence="1 4" id="KW-0808">Transferase</keyword>
<feature type="domain" description="N-acetyltransferase" evidence="3">
    <location>
        <begin position="171"/>
        <end position="324"/>
    </location>
</feature>
<dbReference type="SUPFAM" id="SSF55729">
    <property type="entry name" value="Acyl-CoA N-acyltransferases (Nat)"/>
    <property type="match status" value="2"/>
</dbReference>
<gene>
    <name evidence="4" type="ORF">GO986_03240</name>
</gene>
<keyword evidence="5" id="KW-1185">Reference proteome</keyword>
<dbReference type="PANTHER" id="PTHR43877:SF6">
    <property type="entry name" value="GCN5-RELATED N-ACETYLTRANSFERASE"/>
    <property type="match status" value="1"/>
</dbReference>
<accession>A0A7C9HPX3</accession>
<dbReference type="RefSeq" id="WP_157457789.1">
    <property type="nucleotide sequence ID" value="NZ_WQLB01000003.1"/>
</dbReference>
<evidence type="ECO:0000313" key="4">
    <source>
        <dbReference type="EMBL" id="MVN85774.1"/>
    </source>
</evidence>
<dbReference type="GO" id="GO:0016747">
    <property type="term" value="F:acyltransferase activity, transferring groups other than amino-acyl groups"/>
    <property type="evidence" value="ECO:0007669"/>
    <property type="project" value="InterPro"/>
</dbReference>
<name>A0A7C9HPX3_9DEIO</name>
<evidence type="ECO:0000313" key="5">
    <source>
        <dbReference type="Proteomes" id="UP000483286"/>
    </source>
</evidence>
<keyword evidence="2" id="KW-0012">Acyltransferase</keyword>
<reference evidence="4 5" key="1">
    <citation type="submission" date="2019-12" db="EMBL/GenBank/DDBJ databases">
        <title>Deinococcus sp. HMF7620 Genome sequencing and assembly.</title>
        <authorList>
            <person name="Kang H."/>
            <person name="Kim H."/>
            <person name="Joh K."/>
        </authorList>
    </citation>
    <scope>NUCLEOTIDE SEQUENCE [LARGE SCALE GENOMIC DNA]</scope>
    <source>
        <strain evidence="4 5">HMF7620</strain>
    </source>
</reference>
<dbReference type="InterPro" id="IPR050832">
    <property type="entry name" value="Bact_Acetyltransf"/>
</dbReference>
<dbReference type="CDD" id="cd04301">
    <property type="entry name" value="NAT_SF"/>
    <property type="match status" value="1"/>
</dbReference>
<proteinExistence type="predicted"/>
<dbReference type="Gene3D" id="3.40.630.30">
    <property type="match status" value="1"/>
</dbReference>
<feature type="domain" description="N-acetyltransferase" evidence="3">
    <location>
        <begin position="9"/>
        <end position="169"/>
    </location>
</feature>
<dbReference type="AlphaFoldDB" id="A0A7C9HPX3"/>
<dbReference type="InterPro" id="IPR000182">
    <property type="entry name" value="GNAT_dom"/>
</dbReference>
<evidence type="ECO:0000259" key="3">
    <source>
        <dbReference type="PROSITE" id="PS51186"/>
    </source>
</evidence>
<evidence type="ECO:0000256" key="1">
    <source>
        <dbReference type="ARBA" id="ARBA00022679"/>
    </source>
</evidence>
<dbReference type="InterPro" id="IPR016181">
    <property type="entry name" value="Acyl_CoA_acyltransferase"/>
</dbReference>
<dbReference type="Pfam" id="PF00583">
    <property type="entry name" value="Acetyltransf_1"/>
    <property type="match status" value="2"/>
</dbReference>
<protein>
    <submittedName>
        <fullName evidence="4">GNAT family N-acetyltransferase</fullName>
    </submittedName>
</protein>
<sequence>MNQFAVAEVEVGPIEAHEWDAAAQAYTAALPDDPVSGAELRRRDEEQRGWNYHAEVLVARQNAEVIGSAFYFQNPGAYHPQRFTLELGVRPDRQGQGAGAALWAALEAALRGLNAESARILAREDNEVATGFLARRGFVGDKRYFTSALDLTTFDAAPYQALEARLAAQGIRLRSLTELRAAGAPDLDARLHALMSDVRQDVPRADPATPLSFEVFKEAVLEDPALLLGGYLVAEHGGQFIGQTTLFRSEASPDLLTGLTGVTRDWRGKGVATLLKLGAIRAGQAMGGTLIRTDNASDNAPMLAINDRLGFVRDPASVSYQRVF</sequence>
<comment type="caution">
    <text evidence="4">The sequence shown here is derived from an EMBL/GenBank/DDBJ whole genome shotgun (WGS) entry which is preliminary data.</text>
</comment>
<dbReference type="Proteomes" id="UP000483286">
    <property type="component" value="Unassembled WGS sequence"/>
</dbReference>
<dbReference type="PANTHER" id="PTHR43877">
    <property type="entry name" value="AMINOALKYLPHOSPHONATE N-ACETYLTRANSFERASE-RELATED-RELATED"/>
    <property type="match status" value="1"/>
</dbReference>
<dbReference type="EMBL" id="WQLB01000003">
    <property type="protein sequence ID" value="MVN85774.1"/>
    <property type="molecule type" value="Genomic_DNA"/>
</dbReference>
<organism evidence="4 5">
    <name type="scientific">Deinococcus arboris</name>
    <dbReference type="NCBI Taxonomy" id="2682977"/>
    <lineage>
        <taxon>Bacteria</taxon>
        <taxon>Thermotogati</taxon>
        <taxon>Deinococcota</taxon>
        <taxon>Deinococci</taxon>
        <taxon>Deinococcales</taxon>
        <taxon>Deinococcaceae</taxon>
        <taxon>Deinococcus</taxon>
    </lineage>
</organism>
<evidence type="ECO:0000256" key="2">
    <source>
        <dbReference type="ARBA" id="ARBA00023315"/>
    </source>
</evidence>
<dbReference type="PROSITE" id="PS51186">
    <property type="entry name" value="GNAT"/>
    <property type="match status" value="2"/>
</dbReference>